<dbReference type="InterPro" id="IPR036378">
    <property type="entry name" value="FAS1_dom_sf"/>
</dbReference>
<proteinExistence type="predicted"/>
<dbReference type="PANTHER" id="PTHR10900">
    <property type="entry name" value="PERIOSTIN-RELATED"/>
    <property type="match status" value="1"/>
</dbReference>
<gene>
    <name evidence="3" type="ORF">SAMN05421788_105118</name>
</gene>
<dbReference type="RefSeq" id="WP_076379966.1">
    <property type="nucleotide sequence ID" value="NZ_AP017422.1"/>
</dbReference>
<feature type="chain" id="PRO_5012749356" evidence="1">
    <location>
        <begin position="25"/>
        <end position="460"/>
    </location>
</feature>
<evidence type="ECO:0000256" key="1">
    <source>
        <dbReference type="SAM" id="SignalP"/>
    </source>
</evidence>
<dbReference type="PROSITE" id="PS51257">
    <property type="entry name" value="PROKAR_LIPOPROTEIN"/>
    <property type="match status" value="1"/>
</dbReference>
<dbReference type="STRING" id="477680.SAMN05421788_105118"/>
<name>A0A1N7QE95_9BACT</name>
<dbReference type="AlphaFoldDB" id="A0A1N7QE95"/>
<protein>
    <submittedName>
        <fullName evidence="3">Fasciclin domain-containing protein</fullName>
    </submittedName>
</protein>
<keyword evidence="4" id="KW-1185">Reference proteome</keyword>
<dbReference type="Pfam" id="PF02469">
    <property type="entry name" value="Fasciclin"/>
    <property type="match status" value="1"/>
</dbReference>
<dbReference type="SUPFAM" id="SSF82153">
    <property type="entry name" value="FAS1 domain"/>
    <property type="match status" value="2"/>
</dbReference>
<reference evidence="4" key="1">
    <citation type="submission" date="2017-01" db="EMBL/GenBank/DDBJ databases">
        <authorList>
            <person name="Varghese N."/>
            <person name="Submissions S."/>
        </authorList>
    </citation>
    <scope>NUCLEOTIDE SEQUENCE [LARGE SCALE GENOMIC DNA]</scope>
    <source>
        <strain evidence="4">DSM 21054</strain>
    </source>
</reference>
<evidence type="ECO:0000313" key="4">
    <source>
        <dbReference type="Proteomes" id="UP000186917"/>
    </source>
</evidence>
<organism evidence="3 4">
    <name type="scientific">Filimonas lacunae</name>
    <dbReference type="NCBI Taxonomy" id="477680"/>
    <lineage>
        <taxon>Bacteria</taxon>
        <taxon>Pseudomonadati</taxon>
        <taxon>Bacteroidota</taxon>
        <taxon>Chitinophagia</taxon>
        <taxon>Chitinophagales</taxon>
        <taxon>Chitinophagaceae</taxon>
        <taxon>Filimonas</taxon>
    </lineage>
</organism>
<dbReference type="OrthoDB" id="831756at2"/>
<dbReference type="Gene3D" id="2.30.180.10">
    <property type="entry name" value="FAS1 domain"/>
    <property type="match status" value="1"/>
</dbReference>
<evidence type="ECO:0000313" key="3">
    <source>
        <dbReference type="EMBL" id="SIT21201.1"/>
    </source>
</evidence>
<accession>A0A1N7QE95</accession>
<dbReference type="SMART" id="SM00554">
    <property type="entry name" value="FAS1"/>
    <property type="match status" value="2"/>
</dbReference>
<dbReference type="InterPro" id="IPR000782">
    <property type="entry name" value="FAS1_domain"/>
</dbReference>
<dbReference type="InterPro" id="IPR050904">
    <property type="entry name" value="Adhesion/Biosynth-related"/>
</dbReference>
<sequence length="460" mass="50657">MNKRILNKLHYVLLALVAGFTACSKNWDDHNAVSLPGLTSNLAVHVSTNAGISRFYELLVKSGYDKVIAGSKSYTVWAPDNTALQNLDASLINDSAALRRFVAGHISNQSYTTGAATVALSIATLNGKYQVFTATGFEEANIEQADEYASNGVLHVIDRYVTPRLSIWEYLATTSSAQKDYLHSLDYSATDSTGVAYVANTYTDKTAVNEEAGKFTFFILADEGWNLQLQRLQPFFATDSAAYTLALTQWALAKNLVVKGAYAATDLPDTLVSVSGVKVPVNKAAITASYKASNGYVHVIGNIPFRLQDQFPAIVVQGESPSGFSRTDKYANIFYRSKADAAGNTYNDIMAYGYQVAQFYIYYSVKQVPAAKYKVYWRAVAGNYDSQTITFQQRIAFNNWETVSLPYTTVTLNNYDEVYLGEYTTTRYGNNTIYLVAANTATTGQNTLTLDYLKLVPVTE</sequence>
<feature type="signal peptide" evidence="1">
    <location>
        <begin position="1"/>
        <end position="24"/>
    </location>
</feature>
<dbReference type="PROSITE" id="PS50213">
    <property type="entry name" value="FAS1"/>
    <property type="match status" value="1"/>
</dbReference>
<dbReference type="Proteomes" id="UP000186917">
    <property type="component" value="Unassembled WGS sequence"/>
</dbReference>
<keyword evidence="1" id="KW-0732">Signal</keyword>
<evidence type="ECO:0000259" key="2">
    <source>
        <dbReference type="PROSITE" id="PS50213"/>
    </source>
</evidence>
<dbReference type="PANTHER" id="PTHR10900:SF77">
    <property type="entry name" value="FI19380P1"/>
    <property type="match status" value="1"/>
</dbReference>
<dbReference type="EMBL" id="FTOR01000005">
    <property type="protein sequence ID" value="SIT21201.1"/>
    <property type="molecule type" value="Genomic_DNA"/>
</dbReference>
<feature type="domain" description="FAS1" evidence="2">
    <location>
        <begin position="39"/>
        <end position="161"/>
    </location>
</feature>